<evidence type="ECO:0000256" key="3">
    <source>
        <dbReference type="ARBA" id="ARBA00022989"/>
    </source>
</evidence>
<protein>
    <submittedName>
        <fullName evidence="6">DoxX family protein</fullName>
    </submittedName>
</protein>
<comment type="subcellular location">
    <subcellularLocation>
        <location evidence="1">Membrane</location>
        <topology evidence="1">Multi-pass membrane protein</topology>
    </subcellularLocation>
</comment>
<gene>
    <name evidence="6" type="ORF">E6W39_35865</name>
</gene>
<evidence type="ECO:0000256" key="4">
    <source>
        <dbReference type="ARBA" id="ARBA00023136"/>
    </source>
</evidence>
<keyword evidence="3 5" id="KW-1133">Transmembrane helix</keyword>
<sequence>MFIAYIVVAILLTLVLAGSGRGKLVRDPKIMEGMTKVGVPESWLPRLAALEFAGAIGLIAGIWVRALGVAAAVGVVLYFIGAVATHLRAKDGKGAPVPGALALLAVAATVLGLATL</sequence>
<keyword evidence="7" id="KW-1185">Reference proteome</keyword>
<dbReference type="GO" id="GO:0016020">
    <property type="term" value="C:membrane"/>
    <property type="evidence" value="ECO:0007669"/>
    <property type="project" value="UniProtKB-SubCell"/>
</dbReference>
<reference evidence="6 7" key="1">
    <citation type="submission" date="2019-06" db="EMBL/GenBank/DDBJ databases">
        <title>Description of Kitasatospora acidophila sp. nov. isolated from pine grove soil, and reclassification of Streptomyces novaecaesareae to Kitasatospora novaeceasareae comb. nov.</title>
        <authorList>
            <person name="Kim M.J."/>
        </authorList>
    </citation>
    <scope>NUCLEOTIDE SEQUENCE [LARGE SCALE GENOMIC DNA]</scope>
    <source>
        <strain evidence="6 7">MMS16-CNU292</strain>
    </source>
</reference>
<keyword evidence="2 5" id="KW-0812">Transmembrane</keyword>
<evidence type="ECO:0000256" key="1">
    <source>
        <dbReference type="ARBA" id="ARBA00004141"/>
    </source>
</evidence>
<evidence type="ECO:0000313" key="7">
    <source>
        <dbReference type="Proteomes" id="UP000319103"/>
    </source>
</evidence>
<comment type="caution">
    <text evidence="6">The sequence shown here is derived from an EMBL/GenBank/DDBJ whole genome shotgun (WGS) entry which is preliminary data.</text>
</comment>
<dbReference type="EMBL" id="VIGB01000003">
    <property type="protein sequence ID" value="TQF06591.1"/>
    <property type="molecule type" value="Genomic_DNA"/>
</dbReference>
<feature type="transmembrane region" description="Helical" evidence="5">
    <location>
        <begin position="69"/>
        <end position="89"/>
    </location>
</feature>
<accession>A0A540WC16</accession>
<dbReference type="Proteomes" id="UP000319103">
    <property type="component" value="Unassembled WGS sequence"/>
</dbReference>
<keyword evidence="4 5" id="KW-0472">Membrane</keyword>
<name>A0A540WC16_9ACTN</name>
<proteinExistence type="predicted"/>
<evidence type="ECO:0000313" key="6">
    <source>
        <dbReference type="EMBL" id="TQF06591.1"/>
    </source>
</evidence>
<dbReference type="RefSeq" id="WP_141637005.1">
    <property type="nucleotide sequence ID" value="NZ_VIGB01000003.1"/>
</dbReference>
<feature type="transmembrane region" description="Helical" evidence="5">
    <location>
        <begin position="95"/>
        <end position="114"/>
    </location>
</feature>
<dbReference type="InterPro" id="IPR032808">
    <property type="entry name" value="DoxX"/>
</dbReference>
<dbReference type="OrthoDB" id="165191at2"/>
<evidence type="ECO:0000256" key="5">
    <source>
        <dbReference type="SAM" id="Phobius"/>
    </source>
</evidence>
<dbReference type="AlphaFoldDB" id="A0A540WC16"/>
<organism evidence="6 7">
    <name type="scientific">Kitasatospora acidiphila</name>
    <dbReference type="NCBI Taxonomy" id="2567942"/>
    <lineage>
        <taxon>Bacteria</taxon>
        <taxon>Bacillati</taxon>
        <taxon>Actinomycetota</taxon>
        <taxon>Actinomycetes</taxon>
        <taxon>Kitasatosporales</taxon>
        <taxon>Streptomycetaceae</taxon>
        <taxon>Kitasatospora</taxon>
    </lineage>
</organism>
<dbReference type="Pfam" id="PF13564">
    <property type="entry name" value="DoxX_2"/>
    <property type="match status" value="1"/>
</dbReference>
<evidence type="ECO:0000256" key="2">
    <source>
        <dbReference type="ARBA" id="ARBA00022692"/>
    </source>
</evidence>
<feature type="transmembrane region" description="Helical" evidence="5">
    <location>
        <begin position="46"/>
        <end position="64"/>
    </location>
</feature>